<keyword evidence="1" id="KW-1133">Transmembrane helix</keyword>
<sequence length="153" mass="17151">MSHLVKQFWNDENGFIISAELVIILTVAVLGMIVGLSYVQTAVVSEFSDVGRAISSLNQNYAYTGFYSTGFWGKPKAFYSGSAYFRYDPNQAVLGYDGCNYLNRGSYSQDFQLEPEVVEEPCDRCRSGEVLEEPCPRCELNHSLPPLPIEQPQ</sequence>
<dbReference type="RefSeq" id="WP_144987783.1">
    <property type="nucleotide sequence ID" value="NZ_CP037920.1"/>
</dbReference>
<dbReference type="EMBL" id="CP037920">
    <property type="protein sequence ID" value="QDT98817.1"/>
    <property type="molecule type" value="Genomic_DNA"/>
</dbReference>
<evidence type="ECO:0000256" key="1">
    <source>
        <dbReference type="SAM" id="Phobius"/>
    </source>
</evidence>
<name>A0A517W0N6_9PLAN</name>
<accession>A0A517W0N6</accession>
<keyword evidence="1" id="KW-0812">Transmembrane</keyword>
<proteinExistence type="predicted"/>
<dbReference type="AlphaFoldDB" id="A0A517W0N6"/>
<feature type="transmembrane region" description="Helical" evidence="1">
    <location>
        <begin position="15"/>
        <end position="39"/>
    </location>
</feature>
<keyword evidence="1" id="KW-0472">Membrane</keyword>
<evidence type="ECO:0000313" key="2">
    <source>
        <dbReference type="EMBL" id="QDT98817.1"/>
    </source>
</evidence>
<organism evidence="2 3">
    <name type="scientific">Gimesia aquarii</name>
    <dbReference type="NCBI Taxonomy" id="2527964"/>
    <lineage>
        <taxon>Bacteria</taxon>
        <taxon>Pseudomonadati</taxon>
        <taxon>Planctomycetota</taxon>
        <taxon>Planctomycetia</taxon>
        <taxon>Planctomycetales</taxon>
        <taxon>Planctomycetaceae</taxon>
        <taxon>Gimesia</taxon>
    </lineage>
</organism>
<protein>
    <submittedName>
        <fullName evidence="2">Uncharacterized protein</fullName>
    </submittedName>
</protein>
<evidence type="ECO:0000313" key="3">
    <source>
        <dbReference type="Proteomes" id="UP000318704"/>
    </source>
</evidence>
<reference evidence="2 3" key="1">
    <citation type="submission" date="2019-03" db="EMBL/GenBank/DDBJ databases">
        <title>Deep-cultivation of Planctomycetes and their phenomic and genomic characterization uncovers novel biology.</title>
        <authorList>
            <person name="Wiegand S."/>
            <person name="Jogler M."/>
            <person name="Boedeker C."/>
            <person name="Pinto D."/>
            <person name="Vollmers J."/>
            <person name="Rivas-Marin E."/>
            <person name="Kohn T."/>
            <person name="Peeters S.H."/>
            <person name="Heuer A."/>
            <person name="Rast P."/>
            <person name="Oberbeckmann S."/>
            <person name="Bunk B."/>
            <person name="Jeske O."/>
            <person name="Meyerdierks A."/>
            <person name="Storesund J.E."/>
            <person name="Kallscheuer N."/>
            <person name="Luecker S."/>
            <person name="Lage O.M."/>
            <person name="Pohl T."/>
            <person name="Merkel B.J."/>
            <person name="Hornburger P."/>
            <person name="Mueller R.-W."/>
            <person name="Bruemmer F."/>
            <person name="Labrenz M."/>
            <person name="Spormann A.M."/>
            <person name="Op den Camp H."/>
            <person name="Overmann J."/>
            <person name="Amann R."/>
            <person name="Jetten M.S.M."/>
            <person name="Mascher T."/>
            <person name="Medema M.H."/>
            <person name="Devos D.P."/>
            <person name="Kaster A.-K."/>
            <person name="Ovreas L."/>
            <person name="Rohde M."/>
            <person name="Galperin M.Y."/>
            <person name="Jogler C."/>
        </authorList>
    </citation>
    <scope>NUCLEOTIDE SEQUENCE [LARGE SCALE GENOMIC DNA]</scope>
    <source>
        <strain evidence="2 3">V144</strain>
    </source>
</reference>
<dbReference type="KEGG" id="gaw:V144x_43260"/>
<gene>
    <name evidence="2" type="ORF">V144x_43260</name>
</gene>
<dbReference type="Proteomes" id="UP000318704">
    <property type="component" value="Chromosome"/>
</dbReference>